<protein>
    <submittedName>
        <fullName evidence="2">Uncharacterized protein</fullName>
    </submittedName>
</protein>
<keyword evidence="1" id="KW-0732">Signal</keyword>
<dbReference type="SUPFAM" id="SSF51445">
    <property type="entry name" value="(Trans)glycosidases"/>
    <property type="match status" value="1"/>
</dbReference>
<dbReference type="Proteomes" id="UP000485058">
    <property type="component" value="Unassembled WGS sequence"/>
</dbReference>
<feature type="signal peptide" evidence="1">
    <location>
        <begin position="1"/>
        <end position="20"/>
    </location>
</feature>
<comment type="caution">
    <text evidence="2">The sequence shown here is derived from an EMBL/GenBank/DDBJ whole genome shotgun (WGS) entry which is preliminary data.</text>
</comment>
<dbReference type="EMBL" id="BLLF01001942">
    <property type="protein sequence ID" value="GFH21973.1"/>
    <property type="molecule type" value="Genomic_DNA"/>
</dbReference>
<name>A0A699ZHA7_HAELA</name>
<feature type="chain" id="PRO_5025507488" evidence="1">
    <location>
        <begin position="21"/>
        <end position="86"/>
    </location>
</feature>
<accession>A0A699ZHA7</accession>
<gene>
    <name evidence="2" type="ORF">HaLaN_19366</name>
</gene>
<sequence length="86" mass="9393">MARDILLLLVVAALAMTTHAASFVTRSGHQLRADGKPFYFLGANAYWLQDAAKYNDRRGEVDNFFKWASSPSRAGLDALSSDEGGL</sequence>
<evidence type="ECO:0000313" key="3">
    <source>
        <dbReference type="Proteomes" id="UP000485058"/>
    </source>
</evidence>
<dbReference type="InterPro" id="IPR017853">
    <property type="entry name" value="GH"/>
</dbReference>
<dbReference type="Gene3D" id="3.20.20.80">
    <property type="entry name" value="Glycosidases"/>
    <property type="match status" value="1"/>
</dbReference>
<proteinExistence type="predicted"/>
<dbReference type="AlphaFoldDB" id="A0A699ZHA7"/>
<organism evidence="2 3">
    <name type="scientific">Haematococcus lacustris</name>
    <name type="common">Green alga</name>
    <name type="synonym">Haematococcus pluvialis</name>
    <dbReference type="NCBI Taxonomy" id="44745"/>
    <lineage>
        <taxon>Eukaryota</taxon>
        <taxon>Viridiplantae</taxon>
        <taxon>Chlorophyta</taxon>
        <taxon>core chlorophytes</taxon>
        <taxon>Chlorophyceae</taxon>
        <taxon>CS clade</taxon>
        <taxon>Chlamydomonadales</taxon>
        <taxon>Haematococcaceae</taxon>
        <taxon>Haematococcus</taxon>
    </lineage>
</organism>
<evidence type="ECO:0000256" key="1">
    <source>
        <dbReference type="SAM" id="SignalP"/>
    </source>
</evidence>
<reference evidence="2 3" key="1">
    <citation type="submission" date="2020-02" db="EMBL/GenBank/DDBJ databases">
        <title>Draft genome sequence of Haematococcus lacustris strain NIES-144.</title>
        <authorList>
            <person name="Morimoto D."/>
            <person name="Nakagawa S."/>
            <person name="Yoshida T."/>
            <person name="Sawayama S."/>
        </authorList>
    </citation>
    <scope>NUCLEOTIDE SEQUENCE [LARGE SCALE GENOMIC DNA]</scope>
    <source>
        <strain evidence="2 3">NIES-144</strain>
    </source>
</reference>
<evidence type="ECO:0000313" key="2">
    <source>
        <dbReference type="EMBL" id="GFH21973.1"/>
    </source>
</evidence>
<keyword evidence="3" id="KW-1185">Reference proteome</keyword>